<protein>
    <submittedName>
        <fullName evidence="4">Long-chain-fatty-acid--CoA ligase</fullName>
    </submittedName>
</protein>
<dbReference type="Proteomes" id="UP001228113">
    <property type="component" value="Chromosome"/>
</dbReference>
<evidence type="ECO:0000313" key="5">
    <source>
        <dbReference type="Proteomes" id="UP001228113"/>
    </source>
</evidence>
<dbReference type="InterPro" id="IPR020845">
    <property type="entry name" value="AMP-binding_CS"/>
</dbReference>
<sequence length="607" mass="66964">MGGRLARDIHLIRFFREAAVQRGETPALLAHGGGETVTWIELGRRMDLAARGLIALGHRAGDKVGICARNMPEWTQADLGILAARGVTVSLYPTSLLEQATFILRDAGIRILFAGEAAQLDLGTRLLDLGEIDHLILLDPALAAPGDPRILGFHDLLKLGGDPALDAAHQERLDGMSMDDLFTLVYTSGTTGEPKGVMLDFANLGAAMRLHDRRLTVGPDDSSLCMLPLCHIFERAWTFYVLYRGARNVYLRDPQTVVKAIGEVRPTLMCSVPRVYEKAYAGIYARMENAGRLMGGLFHWAVAAGLEVQRRRAAGQGLGLGLRLRASLAERLVFRKLRALFGGRCRFLPVAGASLADDVNLFFQAIGLKLKYGYGLSETCATVSCYEDGLPPIGTIGTPLDTLEVRLGEDNEIQVKGPTIMRGYYNRPEETARAFTADGFLRTGDAGALDGQGHLIFTERIKELMKTSNGQYVAPQRVEGTLAKDAYIEQVAIIADSRNFVSALIVPYFDRLEEHARSMGITWRSPAELLKNSRIVDFFESRLAELQKGLSKYEQVKRFTLLHRPFSMDLGELTPTLKLRRKSIEQAFRAEIEAMYAGIQGKQEHSS</sequence>
<dbReference type="InterPro" id="IPR042099">
    <property type="entry name" value="ANL_N_sf"/>
</dbReference>
<reference evidence="4" key="1">
    <citation type="journal article" date="2023" name="Int. J. Syst. Evol. Microbiol.">
        <title>Mesoterricola silvestris gen. nov., sp. nov., Mesoterricola sediminis sp. nov., Geothrix oryzae sp. nov., Geothrix edaphica sp. nov., Geothrix rubra sp. nov., and Geothrix limicola sp. nov., six novel members of Acidobacteriota isolated from soils.</title>
        <authorList>
            <person name="Itoh H."/>
            <person name="Sugisawa Y."/>
            <person name="Mise K."/>
            <person name="Xu Z."/>
            <person name="Kuniyasu M."/>
            <person name="Ushijima N."/>
            <person name="Kawano K."/>
            <person name="Kobayashi E."/>
            <person name="Shiratori Y."/>
            <person name="Masuda Y."/>
            <person name="Senoo K."/>
        </authorList>
    </citation>
    <scope>NUCLEOTIDE SEQUENCE</scope>
    <source>
        <strain evidence="4">W786</strain>
    </source>
</reference>
<gene>
    <name evidence="4" type="ORF">METESE_10440</name>
</gene>
<evidence type="ECO:0000259" key="3">
    <source>
        <dbReference type="Pfam" id="PF00501"/>
    </source>
</evidence>
<dbReference type="GO" id="GO:0016020">
    <property type="term" value="C:membrane"/>
    <property type="evidence" value="ECO:0007669"/>
    <property type="project" value="TreeGrafter"/>
</dbReference>
<dbReference type="Gene3D" id="3.40.50.12780">
    <property type="entry name" value="N-terminal domain of ligase-like"/>
    <property type="match status" value="1"/>
</dbReference>
<dbReference type="PANTHER" id="PTHR43272:SF33">
    <property type="entry name" value="AMP-BINDING DOMAIN-CONTAINING PROTEIN-RELATED"/>
    <property type="match status" value="1"/>
</dbReference>
<keyword evidence="4" id="KW-0436">Ligase</keyword>
<feature type="domain" description="AMP-dependent synthetase/ligase" evidence="3">
    <location>
        <begin position="15"/>
        <end position="425"/>
    </location>
</feature>
<evidence type="ECO:0000256" key="1">
    <source>
        <dbReference type="ARBA" id="ARBA00022741"/>
    </source>
</evidence>
<evidence type="ECO:0000256" key="2">
    <source>
        <dbReference type="ARBA" id="ARBA00022840"/>
    </source>
</evidence>
<evidence type="ECO:0000313" key="4">
    <source>
        <dbReference type="EMBL" id="BDU76086.1"/>
    </source>
</evidence>
<dbReference type="KEGG" id="msea:METESE_10440"/>
<dbReference type="Pfam" id="PF23562">
    <property type="entry name" value="AMP-binding_C_3"/>
    <property type="match status" value="1"/>
</dbReference>
<accession>A0AA48KBQ0</accession>
<name>A0AA48KBQ0_9BACT</name>
<keyword evidence="5" id="KW-1185">Reference proteome</keyword>
<dbReference type="AlphaFoldDB" id="A0AA48KBQ0"/>
<dbReference type="InterPro" id="IPR000873">
    <property type="entry name" value="AMP-dep_synth/lig_dom"/>
</dbReference>
<dbReference type="Pfam" id="PF00501">
    <property type="entry name" value="AMP-binding"/>
    <property type="match status" value="1"/>
</dbReference>
<dbReference type="SUPFAM" id="SSF56801">
    <property type="entry name" value="Acetyl-CoA synthetase-like"/>
    <property type="match status" value="1"/>
</dbReference>
<dbReference type="CDD" id="cd05907">
    <property type="entry name" value="VL_LC_FACS_like"/>
    <property type="match status" value="1"/>
</dbReference>
<dbReference type="PROSITE" id="PS00455">
    <property type="entry name" value="AMP_BINDING"/>
    <property type="match status" value="1"/>
</dbReference>
<dbReference type="GO" id="GO:0005524">
    <property type="term" value="F:ATP binding"/>
    <property type="evidence" value="ECO:0007669"/>
    <property type="project" value="UniProtKB-KW"/>
</dbReference>
<dbReference type="EMBL" id="AP027081">
    <property type="protein sequence ID" value="BDU76086.1"/>
    <property type="molecule type" value="Genomic_DNA"/>
</dbReference>
<dbReference type="PANTHER" id="PTHR43272">
    <property type="entry name" value="LONG-CHAIN-FATTY-ACID--COA LIGASE"/>
    <property type="match status" value="1"/>
</dbReference>
<organism evidence="4 5">
    <name type="scientific">Mesoterricola sediminis</name>
    <dbReference type="NCBI Taxonomy" id="2927980"/>
    <lineage>
        <taxon>Bacteria</taxon>
        <taxon>Pseudomonadati</taxon>
        <taxon>Acidobacteriota</taxon>
        <taxon>Holophagae</taxon>
        <taxon>Holophagales</taxon>
        <taxon>Holophagaceae</taxon>
        <taxon>Mesoterricola</taxon>
    </lineage>
</organism>
<dbReference type="GO" id="GO:0004467">
    <property type="term" value="F:long-chain fatty acid-CoA ligase activity"/>
    <property type="evidence" value="ECO:0007669"/>
    <property type="project" value="TreeGrafter"/>
</dbReference>
<keyword evidence="1" id="KW-0547">Nucleotide-binding</keyword>
<keyword evidence="2" id="KW-0067">ATP-binding</keyword>
<proteinExistence type="predicted"/>